<dbReference type="Pfam" id="PF02909">
    <property type="entry name" value="TetR_C_1"/>
    <property type="match status" value="1"/>
</dbReference>
<dbReference type="GO" id="GO:0003700">
    <property type="term" value="F:DNA-binding transcription factor activity"/>
    <property type="evidence" value="ECO:0007669"/>
    <property type="project" value="TreeGrafter"/>
</dbReference>
<comment type="caution">
    <text evidence="6">The sequence shown here is derived from an EMBL/GenBank/DDBJ whole genome shotgun (WGS) entry which is preliminary data.</text>
</comment>
<evidence type="ECO:0000313" key="7">
    <source>
        <dbReference type="Proteomes" id="UP000527616"/>
    </source>
</evidence>
<dbReference type="SUPFAM" id="SSF48498">
    <property type="entry name" value="Tetracyclin repressor-like, C-terminal domain"/>
    <property type="match status" value="1"/>
</dbReference>
<dbReference type="InterPro" id="IPR001647">
    <property type="entry name" value="HTH_TetR"/>
</dbReference>
<dbReference type="SUPFAM" id="SSF46689">
    <property type="entry name" value="Homeodomain-like"/>
    <property type="match status" value="1"/>
</dbReference>
<dbReference type="InterPro" id="IPR050109">
    <property type="entry name" value="HTH-type_TetR-like_transc_reg"/>
</dbReference>
<dbReference type="Proteomes" id="UP000527616">
    <property type="component" value="Unassembled WGS sequence"/>
</dbReference>
<dbReference type="Gene3D" id="1.10.10.60">
    <property type="entry name" value="Homeodomain-like"/>
    <property type="match status" value="1"/>
</dbReference>
<dbReference type="InterPro" id="IPR036271">
    <property type="entry name" value="Tet_transcr_reg_TetR-rel_C_sf"/>
</dbReference>
<evidence type="ECO:0000256" key="3">
    <source>
        <dbReference type="ARBA" id="ARBA00023163"/>
    </source>
</evidence>
<name>A0A7Z0D6T6_9ACTN</name>
<keyword evidence="2" id="KW-0238">DNA-binding</keyword>
<proteinExistence type="predicted"/>
<accession>A0A7Z0D6T6</accession>
<dbReference type="Gene3D" id="1.10.357.10">
    <property type="entry name" value="Tetracycline Repressor, domain 2"/>
    <property type="match status" value="1"/>
</dbReference>
<organism evidence="6 7">
    <name type="scientific">Naumannella cuiyingiana</name>
    <dbReference type="NCBI Taxonomy" id="1347891"/>
    <lineage>
        <taxon>Bacteria</taxon>
        <taxon>Bacillati</taxon>
        <taxon>Actinomycetota</taxon>
        <taxon>Actinomycetes</taxon>
        <taxon>Propionibacteriales</taxon>
        <taxon>Propionibacteriaceae</taxon>
        <taxon>Naumannella</taxon>
    </lineage>
</organism>
<keyword evidence="1" id="KW-0805">Transcription regulation</keyword>
<evidence type="ECO:0000259" key="5">
    <source>
        <dbReference type="Pfam" id="PF02909"/>
    </source>
</evidence>
<dbReference type="InterPro" id="IPR009057">
    <property type="entry name" value="Homeodomain-like_sf"/>
</dbReference>
<gene>
    <name evidence="6" type="ORF">GGQ54_000515</name>
</gene>
<dbReference type="EMBL" id="JACBZS010000001">
    <property type="protein sequence ID" value="NYI69955.1"/>
    <property type="molecule type" value="Genomic_DNA"/>
</dbReference>
<feature type="domain" description="HTH tetR-type" evidence="4">
    <location>
        <begin position="33"/>
        <end position="75"/>
    </location>
</feature>
<evidence type="ECO:0000256" key="2">
    <source>
        <dbReference type="ARBA" id="ARBA00023125"/>
    </source>
</evidence>
<feature type="domain" description="Tetracycline repressor TetR C-terminal" evidence="5">
    <location>
        <begin position="96"/>
        <end position="255"/>
    </location>
</feature>
<dbReference type="GO" id="GO:0000976">
    <property type="term" value="F:transcription cis-regulatory region binding"/>
    <property type="evidence" value="ECO:0007669"/>
    <property type="project" value="TreeGrafter"/>
</dbReference>
<dbReference type="AlphaFoldDB" id="A0A7Z0D6T6"/>
<evidence type="ECO:0000313" key="6">
    <source>
        <dbReference type="EMBL" id="NYI69955.1"/>
    </source>
</evidence>
<evidence type="ECO:0000259" key="4">
    <source>
        <dbReference type="Pfam" id="PF00440"/>
    </source>
</evidence>
<reference evidence="6 7" key="1">
    <citation type="submission" date="2020-07" db="EMBL/GenBank/DDBJ databases">
        <title>Sequencing the genomes of 1000 actinobacteria strains.</title>
        <authorList>
            <person name="Klenk H.-P."/>
        </authorList>
    </citation>
    <scope>NUCLEOTIDE SEQUENCE [LARGE SCALE GENOMIC DNA]</scope>
    <source>
        <strain evidence="6 7">DSM 103164</strain>
    </source>
</reference>
<keyword evidence="7" id="KW-1185">Reference proteome</keyword>
<protein>
    <submittedName>
        <fullName evidence="6">AcrR family transcriptional regulator</fullName>
    </submittedName>
</protein>
<dbReference type="GO" id="GO:0045892">
    <property type="term" value="P:negative regulation of DNA-templated transcription"/>
    <property type="evidence" value="ECO:0007669"/>
    <property type="project" value="InterPro"/>
</dbReference>
<dbReference type="InterPro" id="IPR004111">
    <property type="entry name" value="Repressor_TetR_C"/>
</dbReference>
<dbReference type="PANTHER" id="PTHR30055">
    <property type="entry name" value="HTH-TYPE TRANSCRIPTIONAL REGULATOR RUTR"/>
    <property type="match status" value="1"/>
</dbReference>
<dbReference type="RefSeq" id="WP_179443962.1">
    <property type="nucleotide sequence ID" value="NZ_JACBZS010000001.1"/>
</dbReference>
<dbReference type="Pfam" id="PF00440">
    <property type="entry name" value="TetR_N"/>
    <property type="match status" value="1"/>
</dbReference>
<keyword evidence="3" id="KW-0804">Transcription</keyword>
<dbReference type="PANTHER" id="PTHR30055:SF151">
    <property type="entry name" value="TRANSCRIPTIONAL REGULATORY PROTEIN"/>
    <property type="match status" value="1"/>
</dbReference>
<evidence type="ECO:0000256" key="1">
    <source>
        <dbReference type="ARBA" id="ARBA00023015"/>
    </source>
</evidence>
<sequence>MTPDPAPDQARLIPLMWRPRDRASRTGLSIGAITSAAVGLADVHGAGAVTMRAVAEILGVGTMSLYTHVPGKPELWALMNDAVLGEIYADGRLPRDAGEWPDRLRFVAERNWKSIMRHPWRAQAEPGGQAMGPGLVGKYEHELGAVEGIGLTDVDMDSAIALVNSHVTASASWYLAERSDPKQRAMTAEEWGEHTRREWAERLGPALGAAMAARAGDYPLASRVGEAAATAYAGADPQVLMDFGLAMIIAGLRERIAASQVS</sequence>